<proteinExistence type="predicted"/>
<evidence type="ECO:0000313" key="3">
    <source>
        <dbReference type="Proteomes" id="UP000236161"/>
    </source>
</evidence>
<gene>
    <name evidence="2" type="ORF">AXF42_Ash013090</name>
</gene>
<keyword evidence="1" id="KW-1133">Transmembrane helix</keyword>
<feature type="transmembrane region" description="Helical" evidence="1">
    <location>
        <begin position="58"/>
        <end position="76"/>
    </location>
</feature>
<dbReference type="AlphaFoldDB" id="A0A2I0BD46"/>
<keyword evidence="3" id="KW-1185">Reference proteome</keyword>
<evidence type="ECO:0000313" key="2">
    <source>
        <dbReference type="EMBL" id="PKA65676.1"/>
    </source>
</evidence>
<keyword evidence="1" id="KW-0812">Transmembrane</keyword>
<dbReference type="OrthoDB" id="671678at2759"/>
<evidence type="ECO:0000256" key="1">
    <source>
        <dbReference type="SAM" id="Phobius"/>
    </source>
</evidence>
<reference evidence="2 3" key="1">
    <citation type="journal article" date="2017" name="Nature">
        <title>The Apostasia genome and the evolution of orchids.</title>
        <authorList>
            <person name="Zhang G.Q."/>
            <person name="Liu K.W."/>
            <person name="Li Z."/>
            <person name="Lohaus R."/>
            <person name="Hsiao Y.Y."/>
            <person name="Niu S.C."/>
            <person name="Wang J.Y."/>
            <person name="Lin Y.C."/>
            <person name="Xu Q."/>
            <person name="Chen L.J."/>
            <person name="Yoshida K."/>
            <person name="Fujiwara S."/>
            <person name="Wang Z.W."/>
            <person name="Zhang Y.Q."/>
            <person name="Mitsuda N."/>
            <person name="Wang M."/>
            <person name="Liu G.H."/>
            <person name="Pecoraro L."/>
            <person name="Huang H.X."/>
            <person name="Xiao X.J."/>
            <person name="Lin M."/>
            <person name="Wu X.Y."/>
            <person name="Wu W.L."/>
            <person name="Chen Y.Y."/>
            <person name="Chang S.B."/>
            <person name="Sakamoto S."/>
            <person name="Ohme-Takagi M."/>
            <person name="Yagi M."/>
            <person name="Zeng S.J."/>
            <person name="Shen C.Y."/>
            <person name="Yeh C.M."/>
            <person name="Luo Y.B."/>
            <person name="Tsai W.C."/>
            <person name="Van de Peer Y."/>
            <person name="Liu Z.J."/>
        </authorList>
    </citation>
    <scope>NUCLEOTIDE SEQUENCE [LARGE SCALE GENOMIC DNA]</scope>
    <source>
        <strain evidence="3">cv. Shenzhen</strain>
        <tissue evidence="2">Stem</tissue>
    </source>
</reference>
<sequence>MKKPLPMMLLSNLFKDNHGHLKSLMAKHEVFNATCAFHLNPKIKVCAMRDEGKSNTSLVGFVCIYIFLDVGIVLLPQTKFKGILKKFKLVPAQLSPNGLAYIYGLCWVLKENDKVWDLSLFKVMFIFLEYIQYHCYLNLRARTWDALFSSVPSSHSN</sequence>
<keyword evidence="1" id="KW-0472">Membrane</keyword>
<accession>A0A2I0BD46</accession>
<protein>
    <submittedName>
        <fullName evidence="2">Uncharacterized protein</fullName>
    </submittedName>
</protein>
<organism evidence="2 3">
    <name type="scientific">Apostasia shenzhenica</name>
    <dbReference type="NCBI Taxonomy" id="1088818"/>
    <lineage>
        <taxon>Eukaryota</taxon>
        <taxon>Viridiplantae</taxon>
        <taxon>Streptophyta</taxon>
        <taxon>Embryophyta</taxon>
        <taxon>Tracheophyta</taxon>
        <taxon>Spermatophyta</taxon>
        <taxon>Magnoliopsida</taxon>
        <taxon>Liliopsida</taxon>
        <taxon>Asparagales</taxon>
        <taxon>Orchidaceae</taxon>
        <taxon>Apostasioideae</taxon>
        <taxon>Apostasia</taxon>
    </lineage>
</organism>
<dbReference type="EMBL" id="KZ451890">
    <property type="protein sequence ID" value="PKA65676.1"/>
    <property type="molecule type" value="Genomic_DNA"/>
</dbReference>
<name>A0A2I0BD46_9ASPA</name>
<dbReference type="Proteomes" id="UP000236161">
    <property type="component" value="Unassembled WGS sequence"/>
</dbReference>